<dbReference type="PANTHER" id="PTHR33516:SF2">
    <property type="entry name" value="LEXA REPRESSOR-RELATED"/>
    <property type="match status" value="1"/>
</dbReference>
<feature type="DNA-binding region" description="H-T-H motif" evidence="12">
    <location>
        <begin position="29"/>
        <end position="49"/>
    </location>
</feature>
<evidence type="ECO:0000256" key="2">
    <source>
        <dbReference type="ARBA" id="ARBA00022491"/>
    </source>
</evidence>
<dbReference type="GO" id="GO:0006508">
    <property type="term" value="P:proteolysis"/>
    <property type="evidence" value="ECO:0007669"/>
    <property type="project" value="InterPro"/>
</dbReference>
<keyword evidence="9 12" id="KW-0804">Transcription</keyword>
<dbReference type="InterPro" id="IPR050077">
    <property type="entry name" value="LexA_repressor"/>
</dbReference>
<dbReference type="InterPro" id="IPR036388">
    <property type="entry name" value="WH-like_DNA-bd_sf"/>
</dbReference>
<evidence type="ECO:0000256" key="8">
    <source>
        <dbReference type="ARBA" id="ARBA00023125"/>
    </source>
</evidence>
<dbReference type="AlphaFoldDB" id="A0A3A4R0K7"/>
<feature type="active site" description="For autocatalytic cleavage activity" evidence="12">
    <location>
        <position position="131"/>
    </location>
</feature>
<evidence type="ECO:0000256" key="1">
    <source>
        <dbReference type="ARBA" id="ARBA00007484"/>
    </source>
</evidence>
<comment type="catalytic activity">
    <reaction evidence="12">
        <text>Hydrolysis of Ala-|-Gly bond in repressor LexA.</text>
        <dbReference type="EC" id="3.4.21.88"/>
    </reaction>
</comment>
<evidence type="ECO:0000256" key="5">
    <source>
        <dbReference type="ARBA" id="ARBA00022801"/>
    </source>
</evidence>
<dbReference type="Gene3D" id="2.10.109.10">
    <property type="entry name" value="Umud Fragment, subunit A"/>
    <property type="match status" value="1"/>
</dbReference>
<dbReference type="GO" id="GO:0009432">
    <property type="term" value="P:SOS response"/>
    <property type="evidence" value="ECO:0007669"/>
    <property type="project" value="UniProtKB-UniRule"/>
</dbReference>
<keyword evidence="3 12" id="KW-0235">DNA replication</keyword>
<organism evidence="16 17">
    <name type="scientific">Candidatus Auribacter fodinae</name>
    <dbReference type="NCBI Taxonomy" id="2093366"/>
    <lineage>
        <taxon>Bacteria</taxon>
        <taxon>Pseudomonadati</taxon>
        <taxon>Candidatus Auribacterota</taxon>
        <taxon>Candidatus Auribacteria</taxon>
        <taxon>Candidatus Auribacterales</taxon>
        <taxon>Candidatus Auribacteraceae</taxon>
        <taxon>Candidatus Auribacter</taxon>
    </lineage>
</organism>
<evidence type="ECO:0000313" key="16">
    <source>
        <dbReference type="EMBL" id="RJP57936.1"/>
    </source>
</evidence>
<dbReference type="CDD" id="cd06529">
    <property type="entry name" value="S24_LexA-like"/>
    <property type="match status" value="1"/>
</dbReference>
<dbReference type="Pfam" id="PF00717">
    <property type="entry name" value="Peptidase_S24"/>
    <property type="match status" value="1"/>
</dbReference>
<accession>A0A3A4R0K7</accession>
<evidence type="ECO:0000259" key="14">
    <source>
        <dbReference type="Pfam" id="PF00717"/>
    </source>
</evidence>
<keyword evidence="7 12" id="KW-0805">Transcription regulation</keyword>
<evidence type="ECO:0000256" key="7">
    <source>
        <dbReference type="ARBA" id="ARBA00023015"/>
    </source>
</evidence>
<gene>
    <name evidence="12 16" type="primary">lexA</name>
    <name evidence="16" type="ORF">C4541_09360</name>
</gene>
<feature type="domain" description="LexA repressor DNA-binding" evidence="15">
    <location>
        <begin position="3"/>
        <end position="62"/>
    </location>
</feature>
<keyword evidence="10 12" id="KW-0234">DNA repair</keyword>
<dbReference type="GO" id="GO:0006260">
    <property type="term" value="P:DNA replication"/>
    <property type="evidence" value="ECO:0007669"/>
    <property type="project" value="UniProtKB-UniRule"/>
</dbReference>
<dbReference type="EMBL" id="QZJZ01000073">
    <property type="protein sequence ID" value="RJP57936.1"/>
    <property type="molecule type" value="Genomic_DNA"/>
</dbReference>
<dbReference type="InterPro" id="IPR036286">
    <property type="entry name" value="LexA/Signal_pep-like_sf"/>
</dbReference>
<dbReference type="Gene3D" id="1.10.10.10">
    <property type="entry name" value="Winged helix-like DNA-binding domain superfamily/Winged helix DNA-binding domain"/>
    <property type="match status" value="1"/>
</dbReference>
<proteinExistence type="inferred from homology"/>
<keyword evidence="5 12" id="KW-0378">Hydrolase</keyword>
<feature type="active site" description="For autocatalytic cleavage activity" evidence="12">
    <location>
        <position position="168"/>
    </location>
</feature>
<dbReference type="SUPFAM" id="SSF46785">
    <property type="entry name" value="Winged helix' DNA-binding domain"/>
    <property type="match status" value="1"/>
</dbReference>
<dbReference type="InterPro" id="IPR006200">
    <property type="entry name" value="LexA"/>
</dbReference>
<evidence type="ECO:0000256" key="10">
    <source>
        <dbReference type="ARBA" id="ARBA00023204"/>
    </source>
</evidence>
<reference evidence="16 17" key="1">
    <citation type="journal article" date="2017" name="ISME J.">
        <title>Energy and carbon metabolisms in a deep terrestrial subsurface fluid microbial community.</title>
        <authorList>
            <person name="Momper L."/>
            <person name="Jungbluth S.P."/>
            <person name="Lee M.D."/>
            <person name="Amend J.P."/>
        </authorList>
    </citation>
    <scope>NUCLEOTIDE SEQUENCE [LARGE SCALE GENOMIC DNA]</scope>
    <source>
        <strain evidence="16">SURF_26</strain>
    </source>
</reference>
<dbReference type="InterPro" id="IPR036390">
    <property type="entry name" value="WH_DNA-bd_sf"/>
</dbReference>
<protein>
    <recommendedName>
        <fullName evidence="12">LexA repressor</fullName>
        <ecNumber evidence="12">3.4.21.88</ecNumber>
    </recommendedName>
</protein>
<keyword evidence="4 12" id="KW-0227">DNA damage</keyword>
<dbReference type="GO" id="GO:0045892">
    <property type="term" value="P:negative regulation of DNA-templated transcription"/>
    <property type="evidence" value="ECO:0007669"/>
    <property type="project" value="UniProtKB-UniRule"/>
</dbReference>
<comment type="subunit">
    <text evidence="12">Homodimer.</text>
</comment>
<dbReference type="NCBIfam" id="TIGR00498">
    <property type="entry name" value="lexA"/>
    <property type="match status" value="1"/>
</dbReference>
<evidence type="ECO:0000256" key="6">
    <source>
        <dbReference type="ARBA" id="ARBA00022813"/>
    </source>
</evidence>
<dbReference type="GO" id="GO:0006281">
    <property type="term" value="P:DNA repair"/>
    <property type="evidence" value="ECO:0007669"/>
    <property type="project" value="UniProtKB-UniRule"/>
</dbReference>
<dbReference type="EC" id="3.4.21.88" evidence="12"/>
<dbReference type="InterPro" id="IPR039418">
    <property type="entry name" value="LexA-like"/>
</dbReference>
<dbReference type="PANTHER" id="PTHR33516">
    <property type="entry name" value="LEXA REPRESSOR"/>
    <property type="match status" value="1"/>
</dbReference>
<evidence type="ECO:0000256" key="4">
    <source>
        <dbReference type="ARBA" id="ARBA00022763"/>
    </source>
</evidence>
<keyword evidence="6 12" id="KW-0068">Autocatalytic cleavage</keyword>
<dbReference type="InterPro" id="IPR006197">
    <property type="entry name" value="Peptidase_S24_LexA"/>
</dbReference>
<evidence type="ECO:0000259" key="15">
    <source>
        <dbReference type="Pfam" id="PF01726"/>
    </source>
</evidence>
<evidence type="ECO:0000256" key="12">
    <source>
        <dbReference type="HAMAP-Rule" id="MF_00015"/>
    </source>
</evidence>
<dbReference type="PRINTS" id="PR00726">
    <property type="entry name" value="LEXASERPTASE"/>
</dbReference>
<comment type="caution">
    <text evidence="16">The sequence shown here is derived from an EMBL/GenBank/DDBJ whole genome shotgun (WGS) entry which is preliminary data.</text>
</comment>
<comment type="function">
    <text evidence="12">Represses a number of genes involved in the response to DNA damage (SOS response), including recA and lexA. In the presence of single-stranded DNA, RecA interacts with LexA causing an autocatalytic cleavage which disrupts the DNA-binding part of LexA, leading to derepression of the SOS regulon and eventually DNA repair.</text>
</comment>
<evidence type="ECO:0000313" key="17">
    <source>
        <dbReference type="Proteomes" id="UP000266426"/>
    </source>
</evidence>
<feature type="site" description="Cleavage; by autolysis" evidence="12">
    <location>
        <begin position="96"/>
        <end position="97"/>
    </location>
</feature>
<dbReference type="GO" id="GO:0003677">
    <property type="term" value="F:DNA binding"/>
    <property type="evidence" value="ECO:0007669"/>
    <property type="project" value="UniProtKB-UniRule"/>
</dbReference>
<dbReference type="FunFam" id="2.10.109.10:FF:000001">
    <property type="entry name" value="LexA repressor"/>
    <property type="match status" value="1"/>
</dbReference>
<dbReference type="Proteomes" id="UP000266426">
    <property type="component" value="Unassembled WGS sequence"/>
</dbReference>
<dbReference type="Pfam" id="PF01726">
    <property type="entry name" value="LexA_DNA_bind"/>
    <property type="match status" value="1"/>
</dbReference>
<evidence type="ECO:0000256" key="9">
    <source>
        <dbReference type="ARBA" id="ARBA00023163"/>
    </source>
</evidence>
<feature type="domain" description="Peptidase S24/S26A/S26B/S26C" evidence="14">
    <location>
        <begin position="89"/>
        <end position="205"/>
    </location>
</feature>
<name>A0A3A4R0K7_9BACT</name>
<evidence type="ECO:0000256" key="13">
    <source>
        <dbReference type="RuleBase" id="RU003991"/>
    </source>
</evidence>
<dbReference type="GO" id="GO:0004252">
    <property type="term" value="F:serine-type endopeptidase activity"/>
    <property type="evidence" value="ECO:0007669"/>
    <property type="project" value="UniProtKB-UniRule"/>
</dbReference>
<dbReference type="InterPro" id="IPR006199">
    <property type="entry name" value="LexA_DNA-bd_dom"/>
</dbReference>
<evidence type="ECO:0000256" key="3">
    <source>
        <dbReference type="ARBA" id="ARBA00022705"/>
    </source>
</evidence>
<keyword evidence="2 12" id="KW-0678">Repressor</keyword>
<sequence>MKKTLTGRQREILDFIAAHAEEAGYAPSLQEIAAHFRFTSITTVVNHLNALERKGAIQRPRGARTMTVSEKYRKKAPVQDMDGRMVMVPVIGRVAAGQPILAVEDVEDQFVMDSRLVRYGNAFLLRVKGDSMIDAHIEDGDLVLVKPQHSADNNDIVVAMVDDEATVKRYRLSSDSVELIPENPAYDVLRFPRRDCPVSIIGLVIGVFRHYR</sequence>
<dbReference type="SUPFAM" id="SSF51306">
    <property type="entry name" value="LexA/Signal peptidase"/>
    <property type="match status" value="1"/>
</dbReference>
<comment type="similarity">
    <text evidence="1 12 13">Belongs to the peptidase S24 family.</text>
</comment>
<dbReference type="InterPro" id="IPR015927">
    <property type="entry name" value="Peptidase_S24_S26A/B/C"/>
</dbReference>
<dbReference type="HAMAP" id="MF_00015">
    <property type="entry name" value="LexA"/>
    <property type="match status" value="1"/>
</dbReference>
<keyword evidence="8 12" id="KW-0238">DNA-binding</keyword>
<evidence type="ECO:0000256" key="11">
    <source>
        <dbReference type="ARBA" id="ARBA00023236"/>
    </source>
</evidence>
<keyword evidence="11 12" id="KW-0742">SOS response</keyword>